<dbReference type="InterPro" id="IPR002933">
    <property type="entry name" value="Peptidase_M20"/>
</dbReference>
<dbReference type="InterPro" id="IPR017439">
    <property type="entry name" value="Amidohydrolase"/>
</dbReference>
<feature type="binding site" evidence="5">
    <location>
        <position position="166"/>
    </location>
    <ligand>
        <name>Mn(2+)</name>
        <dbReference type="ChEBI" id="CHEBI:29035"/>
        <label>2</label>
    </ligand>
</feature>
<dbReference type="Proteomes" id="UP000750197">
    <property type="component" value="Unassembled WGS sequence"/>
</dbReference>
<evidence type="ECO:0000256" key="4">
    <source>
        <dbReference type="ARBA" id="ARBA00056511"/>
    </source>
</evidence>
<feature type="domain" description="Peptidase M20 dimerisation" evidence="6">
    <location>
        <begin position="190"/>
        <end position="263"/>
    </location>
</feature>
<dbReference type="EMBL" id="JAHEAC010000008">
    <property type="protein sequence ID" value="MBX8643461.1"/>
    <property type="molecule type" value="Genomic_DNA"/>
</dbReference>
<comment type="cofactor">
    <cofactor evidence="5">
        <name>Mn(2+)</name>
        <dbReference type="ChEBI" id="CHEBI:29035"/>
    </cofactor>
    <text evidence="5">The Mn(2+) ion enhances activity.</text>
</comment>
<keyword evidence="2" id="KW-0121">Carboxypeptidase</keyword>
<accession>A0A8J7YW22</accession>
<evidence type="ECO:0000259" key="6">
    <source>
        <dbReference type="Pfam" id="PF07687"/>
    </source>
</evidence>
<keyword evidence="2" id="KW-0645">Protease</keyword>
<proteinExistence type="inferred from homology"/>
<dbReference type="GO" id="GO:0004180">
    <property type="term" value="F:carboxypeptidase activity"/>
    <property type="evidence" value="ECO:0007669"/>
    <property type="project" value="UniProtKB-KW"/>
</dbReference>
<dbReference type="InterPro" id="IPR036264">
    <property type="entry name" value="Bact_exopeptidase_dim_dom"/>
</dbReference>
<dbReference type="FunFam" id="3.30.70.360:FF:000014">
    <property type="entry name" value="N-acyl-L-amino acid amidohydrolase"/>
    <property type="match status" value="1"/>
</dbReference>
<gene>
    <name evidence="7" type="ORF">KIY12_01845</name>
</gene>
<feature type="binding site" evidence="5">
    <location>
        <position position="104"/>
    </location>
    <ligand>
        <name>Mn(2+)</name>
        <dbReference type="ChEBI" id="CHEBI:29035"/>
        <label>2</label>
    </ligand>
</feature>
<evidence type="ECO:0000256" key="5">
    <source>
        <dbReference type="PIRSR" id="PIRSR005962-1"/>
    </source>
</evidence>
<dbReference type="AlphaFoldDB" id="A0A8J7YW22"/>
<dbReference type="Pfam" id="PF07687">
    <property type="entry name" value="M20_dimer"/>
    <property type="match status" value="1"/>
</dbReference>
<feature type="binding site" evidence="5">
    <location>
        <position position="102"/>
    </location>
    <ligand>
        <name>Mn(2+)</name>
        <dbReference type="ChEBI" id="CHEBI:29035"/>
        <label>2</label>
    </ligand>
</feature>
<dbReference type="InterPro" id="IPR011650">
    <property type="entry name" value="Peptidase_M20_dimer"/>
</dbReference>
<dbReference type="PANTHER" id="PTHR11014:SF63">
    <property type="entry name" value="METALLOPEPTIDASE, PUTATIVE (AFU_ORTHOLOGUE AFUA_6G09600)-RELATED"/>
    <property type="match status" value="1"/>
</dbReference>
<keyword evidence="3" id="KW-0378">Hydrolase</keyword>
<evidence type="ECO:0000256" key="2">
    <source>
        <dbReference type="ARBA" id="ARBA00022645"/>
    </source>
</evidence>
<organism evidence="7 8">
    <name type="scientific">Candidatus Sysuiplasma superficiale</name>
    <dbReference type="NCBI Taxonomy" id="2823368"/>
    <lineage>
        <taxon>Archaea</taxon>
        <taxon>Methanobacteriati</taxon>
        <taxon>Thermoplasmatota</taxon>
        <taxon>Thermoplasmata</taxon>
        <taxon>Candidatus Sysuiplasmatales</taxon>
        <taxon>Candidatus Sysuiplasmataceae</taxon>
        <taxon>Candidatus Sysuiplasma</taxon>
    </lineage>
</organism>
<dbReference type="InterPro" id="IPR053493">
    <property type="entry name" value="Thermostable_CP"/>
</dbReference>
<dbReference type="SUPFAM" id="SSF53187">
    <property type="entry name" value="Zn-dependent exopeptidases"/>
    <property type="match status" value="1"/>
</dbReference>
<keyword evidence="5" id="KW-0464">Manganese</keyword>
<dbReference type="SUPFAM" id="SSF55031">
    <property type="entry name" value="Bacterial exopeptidase dimerisation domain"/>
    <property type="match status" value="1"/>
</dbReference>
<comment type="caution">
    <text evidence="7">The sequence shown here is derived from an EMBL/GenBank/DDBJ whole genome shotgun (WGS) entry which is preliminary data.</text>
</comment>
<dbReference type="GO" id="GO:0046872">
    <property type="term" value="F:metal ion binding"/>
    <property type="evidence" value="ECO:0007669"/>
    <property type="project" value="UniProtKB-KW"/>
</dbReference>
<evidence type="ECO:0000256" key="1">
    <source>
        <dbReference type="ARBA" id="ARBA00006153"/>
    </source>
</evidence>
<dbReference type="NCBIfam" id="TIGR01891">
    <property type="entry name" value="amidohydrolases"/>
    <property type="match status" value="1"/>
</dbReference>
<feature type="binding site" evidence="5">
    <location>
        <position position="138"/>
    </location>
    <ligand>
        <name>Mn(2+)</name>
        <dbReference type="ChEBI" id="CHEBI:29035"/>
        <label>2</label>
    </ligand>
</feature>
<feature type="binding site" evidence="5">
    <location>
        <position position="365"/>
    </location>
    <ligand>
        <name>Mn(2+)</name>
        <dbReference type="ChEBI" id="CHEBI:29035"/>
        <label>2</label>
    </ligand>
</feature>
<dbReference type="PANTHER" id="PTHR11014">
    <property type="entry name" value="PEPTIDASE M20 FAMILY MEMBER"/>
    <property type="match status" value="1"/>
</dbReference>
<dbReference type="PIRSF" id="PIRSF005962">
    <property type="entry name" value="Pept_M20D_amidohydro"/>
    <property type="match status" value="1"/>
</dbReference>
<dbReference type="Gene3D" id="3.40.630.10">
    <property type="entry name" value="Zn peptidases"/>
    <property type="match status" value="1"/>
</dbReference>
<protein>
    <submittedName>
        <fullName evidence="7">Amidohydrolase</fullName>
    </submittedName>
</protein>
<evidence type="ECO:0000313" key="8">
    <source>
        <dbReference type="Proteomes" id="UP000750197"/>
    </source>
</evidence>
<keyword evidence="5" id="KW-0479">Metal-binding</keyword>
<sequence>MSSFLEQASSLEEDIIDIRRAVHQNPELSYDERETSELIKSKLKEYGIRFKSDVGGYGVVGLIEGRLPSPCIGLRADMDALPLNELTDVPFRSMKPGLMHACGHDTHVAMLLGAARIINMHKNELNGSVKLIFQPAEEDGGIGGALPMIEAGVMENPKVDYIFGLHITSDYPSGSFALRPGPIMAAPDLFKITIHGKGGHGSAPHQTVDPIFIGSQLVTALQGVRSRNVDPREPFVLSVCSFHSGSKNNIIPDEAILEGTIRTFNEALRRHSKVSVSRIAKKICSSFGARCDVEFKENAYPVTVNDKRATARVQRLLRRIPGARVMDSGLLMGAEDFSRFLQKAPGVFYFLGTYNSSKGCIYPNHSSRFSVDESVLKLGTASLAEIAFSFVSE</sequence>
<comment type="similarity">
    <text evidence="1">Belongs to the peptidase M20 family.</text>
</comment>
<name>A0A8J7YW22_9ARCH</name>
<evidence type="ECO:0000256" key="3">
    <source>
        <dbReference type="ARBA" id="ARBA00022801"/>
    </source>
</evidence>
<dbReference type="NCBIfam" id="NF040868">
    <property type="entry name" value="carboxypep_CpsA"/>
    <property type="match status" value="1"/>
</dbReference>
<comment type="function">
    <text evidence="4">Can release basic, acidic, aromatic, and, to a lesser extent, aliphatic amino acids.</text>
</comment>
<evidence type="ECO:0000313" key="7">
    <source>
        <dbReference type="EMBL" id="MBX8643461.1"/>
    </source>
</evidence>
<dbReference type="Gene3D" id="3.30.70.360">
    <property type="match status" value="1"/>
</dbReference>
<reference evidence="7" key="1">
    <citation type="submission" date="2021-05" db="EMBL/GenBank/DDBJ databases">
        <title>Genomic insights into ecological role and evolution of a novel Thermoplasmata order Candidatus Sysuiplasmatales.</title>
        <authorList>
            <person name="Yuan Y."/>
        </authorList>
    </citation>
    <scope>NUCLEOTIDE SEQUENCE</scope>
    <source>
        <strain evidence="7">TUT19-bin139</strain>
    </source>
</reference>
<dbReference type="Pfam" id="PF01546">
    <property type="entry name" value="Peptidase_M20"/>
    <property type="match status" value="1"/>
</dbReference>